<dbReference type="FunFam" id="3.40.50.2000:FF:000009">
    <property type="entry name" value="Sterol 3-beta-glucosyltransferase UGT80A2"/>
    <property type="match status" value="1"/>
</dbReference>
<dbReference type="Pfam" id="PF06722">
    <property type="entry name" value="EryCIII-like_C"/>
    <property type="match status" value="1"/>
</dbReference>
<accession>M0QM78</accession>
<gene>
    <name evidence="3" type="ORF">GS4_28_00180</name>
</gene>
<evidence type="ECO:0000313" key="4">
    <source>
        <dbReference type="Proteomes" id="UP000011666"/>
    </source>
</evidence>
<dbReference type="Pfam" id="PF03033">
    <property type="entry name" value="Glyco_transf_28"/>
    <property type="match status" value="1"/>
</dbReference>
<dbReference type="STRING" id="1223545.GS4_28_00180"/>
<evidence type="ECO:0000259" key="2">
    <source>
        <dbReference type="Pfam" id="PF06722"/>
    </source>
</evidence>
<dbReference type="EMBL" id="BANX01000028">
    <property type="protein sequence ID" value="GAC69770.1"/>
    <property type="molecule type" value="Genomic_DNA"/>
</dbReference>
<comment type="caution">
    <text evidence="3">The sequence shown here is derived from an EMBL/GenBank/DDBJ whole genome shotgun (WGS) entry which is preliminary data.</text>
</comment>
<dbReference type="GO" id="GO:0008194">
    <property type="term" value="F:UDP-glycosyltransferase activity"/>
    <property type="evidence" value="ECO:0007669"/>
    <property type="project" value="InterPro"/>
</dbReference>
<organism evidence="3 4">
    <name type="scientific">Gordonia soli NBRC 108243</name>
    <dbReference type="NCBI Taxonomy" id="1223545"/>
    <lineage>
        <taxon>Bacteria</taxon>
        <taxon>Bacillati</taxon>
        <taxon>Actinomycetota</taxon>
        <taxon>Actinomycetes</taxon>
        <taxon>Mycobacteriales</taxon>
        <taxon>Gordoniaceae</taxon>
        <taxon>Gordonia</taxon>
    </lineage>
</organism>
<dbReference type="Gene3D" id="3.40.50.2000">
    <property type="entry name" value="Glycogen Phosphorylase B"/>
    <property type="match status" value="2"/>
</dbReference>
<dbReference type="PANTHER" id="PTHR48050:SF13">
    <property type="entry name" value="STEROL 3-BETA-GLUCOSYLTRANSFERASE UGT80A2"/>
    <property type="match status" value="1"/>
</dbReference>
<dbReference type="eggNOG" id="COG1819">
    <property type="taxonomic scope" value="Bacteria"/>
</dbReference>
<dbReference type="RefSeq" id="WP_007623162.1">
    <property type="nucleotide sequence ID" value="NZ_BANX01000028.1"/>
</dbReference>
<dbReference type="AlphaFoldDB" id="M0QM78"/>
<dbReference type="InterPro" id="IPR050426">
    <property type="entry name" value="Glycosyltransferase_28"/>
</dbReference>
<dbReference type="GO" id="GO:0033072">
    <property type="term" value="P:vancomycin biosynthetic process"/>
    <property type="evidence" value="ECO:0007669"/>
    <property type="project" value="UniProtKB-ARBA"/>
</dbReference>
<dbReference type="OrthoDB" id="3253247at2"/>
<name>M0QM78_9ACTN</name>
<dbReference type="InterPro" id="IPR002213">
    <property type="entry name" value="UDP_glucos_trans"/>
</dbReference>
<sequence>MRFVLAFSGSRGDVQPAVALGARLVERGHEAVLAVPPNLTAFAQGVGLPTADYGTSTKELLDSPVVERDLKSRNPRTRLRAVSEITVHGGRQMQAELMELTEGADAVIAGSAGQERALNVSARRGIPYIPLHYCPVRRNGSASLLTHIGVDAPAPIARASWRLVEQLLWRAGRRGEDTLRADLGLPPSQGPAGDEIAASATPEVQAYDPALFPGLDREWGPRRPLVGFLGLSTDDRVRLGESGVDADTDTWLSAGPPPVCVGFGSMSVPNPQGLRRAVLDVTEELGLRVLVTSGWSGFLSDVSDDRVRVVGAIDHDAVLPRCVAAVHHGGAGSVGASLRAGLPTVVSWVGADQPMWGNAVRRLGVGTSLPMAATDHRRLRSALTTALDPRTRDAATELAHRLITPARAAERAADLIESAVERSRQHPIGRRSS</sequence>
<proteinExistence type="predicted"/>
<evidence type="ECO:0000313" key="3">
    <source>
        <dbReference type="EMBL" id="GAC69770.1"/>
    </source>
</evidence>
<dbReference type="GO" id="GO:0005975">
    <property type="term" value="P:carbohydrate metabolic process"/>
    <property type="evidence" value="ECO:0007669"/>
    <property type="project" value="InterPro"/>
</dbReference>
<dbReference type="InterPro" id="IPR004276">
    <property type="entry name" value="GlycoTrans_28_N"/>
</dbReference>
<keyword evidence="3" id="KW-0808">Transferase</keyword>
<dbReference type="CDD" id="cd03784">
    <property type="entry name" value="GT1_Gtf-like"/>
    <property type="match status" value="1"/>
</dbReference>
<protein>
    <submittedName>
        <fullName evidence="3">Putative glycosyltransferase</fullName>
    </submittedName>
</protein>
<dbReference type="InterPro" id="IPR010610">
    <property type="entry name" value="EryCIII-like_C"/>
</dbReference>
<dbReference type="SUPFAM" id="SSF53756">
    <property type="entry name" value="UDP-Glycosyltransferase/glycogen phosphorylase"/>
    <property type="match status" value="1"/>
</dbReference>
<reference evidence="3 4" key="1">
    <citation type="submission" date="2013-01" db="EMBL/GenBank/DDBJ databases">
        <title>Whole genome shotgun sequence of Gordonia soli NBRC 108243.</title>
        <authorList>
            <person name="Isaki-Nakamura S."/>
            <person name="Hosoyama A."/>
            <person name="Tsuchikane K."/>
            <person name="Ando Y."/>
            <person name="Baba S."/>
            <person name="Ohji S."/>
            <person name="Hamada M."/>
            <person name="Tamura T."/>
            <person name="Yamazoe A."/>
            <person name="Yamazaki S."/>
            <person name="Fujita N."/>
        </authorList>
    </citation>
    <scope>NUCLEOTIDE SEQUENCE [LARGE SCALE GENOMIC DNA]</scope>
    <source>
        <strain evidence="3 4">NBRC 108243</strain>
    </source>
</reference>
<feature type="domain" description="Glycosyltransferase family 28 N-terminal" evidence="1">
    <location>
        <begin position="3"/>
        <end position="52"/>
    </location>
</feature>
<dbReference type="PANTHER" id="PTHR48050">
    <property type="entry name" value="STEROL 3-BETA-GLUCOSYLTRANSFERASE"/>
    <property type="match status" value="1"/>
</dbReference>
<feature type="domain" description="Erythromycin biosynthesis protein CIII-like C-terminal" evidence="2">
    <location>
        <begin position="305"/>
        <end position="416"/>
    </location>
</feature>
<dbReference type="GO" id="GO:0016758">
    <property type="term" value="F:hexosyltransferase activity"/>
    <property type="evidence" value="ECO:0007669"/>
    <property type="project" value="InterPro"/>
</dbReference>
<keyword evidence="4" id="KW-1185">Reference proteome</keyword>
<evidence type="ECO:0000259" key="1">
    <source>
        <dbReference type="Pfam" id="PF03033"/>
    </source>
</evidence>
<dbReference type="Proteomes" id="UP000011666">
    <property type="component" value="Unassembled WGS sequence"/>
</dbReference>